<evidence type="ECO:0000313" key="1">
    <source>
        <dbReference type="EMBL" id="KAK9111365.1"/>
    </source>
</evidence>
<dbReference type="Proteomes" id="UP001419268">
    <property type="component" value="Unassembled WGS sequence"/>
</dbReference>
<dbReference type="EMBL" id="JBBNAG010000008">
    <property type="protein sequence ID" value="KAK9111365.1"/>
    <property type="molecule type" value="Genomic_DNA"/>
</dbReference>
<keyword evidence="2" id="KW-1185">Reference proteome</keyword>
<accession>A0AAP0I9X0</accession>
<evidence type="ECO:0000313" key="2">
    <source>
        <dbReference type="Proteomes" id="UP001419268"/>
    </source>
</evidence>
<sequence length="142" mass="15428">MFVSGAVALASASGTKNPLFLASKHRMFCVWRRAWRYGAKLIARHEKSIVLAAEASASNLLEFAKGFSATLERSGGLCVGLRLARLSIDGARRHKGDGRDVIPFVRAFSEPYLAFFPIICALEAFDGGHGEASLPPSFLMRN</sequence>
<name>A0AAP0I9X0_9MAGN</name>
<gene>
    <name evidence="1" type="ORF">Scep_018884</name>
</gene>
<dbReference type="AlphaFoldDB" id="A0AAP0I9X0"/>
<comment type="caution">
    <text evidence="1">The sequence shown here is derived from an EMBL/GenBank/DDBJ whole genome shotgun (WGS) entry which is preliminary data.</text>
</comment>
<proteinExistence type="predicted"/>
<protein>
    <submittedName>
        <fullName evidence="1">Uncharacterized protein</fullName>
    </submittedName>
</protein>
<reference evidence="1 2" key="1">
    <citation type="submission" date="2024-01" db="EMBL/GenBank/DDBJ databases">
        <title>Genome assemblies of Stephania.</title>
        <authorList>
            <person name="Yang L."/>
        </authorList>
    </citation>
    <scope>NUCLEOTIDE SEQUENCE [LARGE SCALE GENOMIC DNA]</scope>
    <source>
        <strain evidence="1">JXDWG</strain>
        <tissue evidence="1">Leaf</tissue>
    </source>
</reference>
<organism evidence="1 2">
    <name type="scientific">Stephania cephalantha</name>
    <dbReference type="NCBI Taxonomy" id="152367"/>
    <lineage>
        <taxon>Eukaryota</taxon>
        <taxon>Viridiplantae</taxon>
        <taxon>Streptophyta</taxon>
        <taxon>Embryophyta</taxon>
        <taxon>Tracheophyta</taxon>
        <taxon>Spermatophyta</taxon>
        <taxon>Magnoliopsida</taxon>
        <taxon>Ranunculales</taxon>
        <taxon>Menispermaceae</taxon>
        <taxon>Menispermoideae</taxon>
        <taxon>Cissampelideae</taxon>
        <taxon>Stephania</taxon>
    </lineage>
</organism>